<dbReference type="Proteomes" id="UP000290244">
    <property type="component" value="Chromosome"/>
</dbReference>
<dbReference type="EMBL" id="CP034759">
    <property type="protein sequence ID" value="QBG36010.1"/>
    <property type="molecule type" value="Genomic_DNA"/>
</dbReference>
<evidence type="ECO:0000259" key="4">
    <source>
        <dbReference type="Pfam" id="PF01645"/>
    </source>
</evidence>
<gene>
    <name evidence="5" type="ORF">EMK97_09965</name>
</gene>
<keyword evidence="3" id="KW-0812">Transmembrane</keyword>
<dbReference type="PANTHER" id="PTHR43819">
    <property type="entry name" value="ARCHAEAL-TYPE GLUTAMATE SYNTHASE [NADPH]"/>
    <property type="match status" value="1"/>
</dbReference>
<dbReference type="CDD" id="cd02808">
    <property type="entry name" value="GltS_FMN"/>
    <property type="match status" value="1"/>
</dbReference>
<protein>
    <submittedName>
        <fullName evidence="5">FMN-binding glutamate synthase family protein</fullName>
    </submittedName>
</protein>
<dbReference type="OrthoDB" id="9795032at2"/>
<reference evidence="5 6" key="1">
    <citation type="submission" date="2018-12" db="EMBL/GenBank/DDBJ databases">
        <title>Complete genome of Litorilituus sediminis.</title>
        <authorList>
            <person name="Liu A."/>
            <person name="Rong J."/>
        </authorList>
    </citation>
    <scope>NUCLEOTIDE SEQUENCE [LARGE SCALE GENOMIC DNA]</scope>
    <source>
        <strain evidence="5 6">JCM 17549</strain>
    </source>
</reference>
<keyword evidence="6" id="KW-1185">Reference proteome</keyword>
<evidence type="ECO:0000313" key="6">
    <source>
        <dbReference type="Proteomes" id="UP000290244"/>
    </source>
</evidence>
<dbReference type="RefSeq" id="WP_130601744.1">
    <property type="nucleotide sequence ID" value="NZ_CP034759.1"/>
</dbReference>
<dbReference type="InterPro" id="IPR013785">
    <property type="entry name" value="Aldolase_TIM"/>
</dbReference>
<evidence type="ECO:0000256" key="2">
    <source>
        <dbReference type="PIRNR" id="PIRNR006429"/>
    </source>
</evidence>
<dbReference type="GO" id="GO:0015930">
    <property type="term" value="F:glutamate synthase activity"/>
    <property type="evidence" value="ECO:0007669"/>
    <property type="project" value="InterPro"/>
</dbReference>
<evidence type="ECO:0000256" key="3">
    <source>
        <dbReference type="SAM" id="Phobius"/>
    </source>
</evidence>
<sequence>MTIMQQVYWFITTLGNIFAFYCVAQGGGMLAYALLCFTLVYSAVGFYDLHYSRHNLNRLYPVVAYLRYFLESYRVEIQQYFIANDTEEKPFNREQRSLVYQRAKNVRDTIAFGTQRDLFEDNYLSLWHSLAPSHIKDSAKLVRIGGKDCLQPYQAPYLNISAMSFGALSWSAIEALNLGAKKAGCLHNTGEGGVSPYHIKHGGDLVWQIGTGLFGCRDEHGRFSEQGFKETAQSAQIKMIEVKLSQGAKPGHGGVLPKAKITDEIAAIRHISQDKDCISPAVNPECTTPKELLSFIEKLRGLSGGKPVGFKLCIGNPAEFLGLCKAMLATNITPDFITVDGAEGGTGAAPVEFSNRLGMTCLEGVYFVDNALKGVGLRKDIKIIASGKTASSFDLLSKIAVGADTVNAARTMMMAIGCIQSRHCNTNNCPTGIATQDPARAQAINIEAKSERVKNFHHNTLKSFFELVASMGLDEPKKLTANMIKRRSPYGMQMSIGSLIEPLSENALIDGSVEEEMWQHWWQHGSAESFYAADTDILYAAELRNNKAC</sequence>
<dbReference type="GO" id="GO:0006537">
    <property type="term" value="P:glutamate biosynthetic process"/>
    <property type="evidence" value="ECO:0007669"/>
    <property type="project" value="InterPro"/>
</dbReference>
<dbReference type="PANTHER" id="PTHR43819:SF1">
    <property type="entry name" value="ARCHAEAL-TYPE GLUTAMATE SYNTHASE [NADPH]"/>
    <property type="match status" value="1"/>
</dbReference>
<name>A0A4V0ZG44_9GAMM</name>
<dbReference type="KEGG" id="lsd:EMK97_09965"/>
<dbReference type="SUPFAM" id="SSF51395">
    <property type="entry name" value="FMN-linked oxidoreductases"/>
    <property type="match status" value="1"/>
</dbReference>
<feature type="transmembrane region" description="Helical" evidence="3">
    <location>
        <begin position="7"/>
        <end position="24"/>
    </location>
</feature>
<dbReference type="PIRSF" id="PIRSF006429">
    <property type="entry name" value="GOGAT_lg_2"/>
    <property type="match status" value="1"/>
</dbReference>
<dbReference type="Gene3D" id="3.20.20.70">
    <property type="entry name" value="Aldolase class I"/>
    <property type="match status" value="1"/>
</dbReference>
<organism evidence="5 6">
    <name type="scientific">Litorilituus sediminis</name>
    <dbReference type="NCBI Taxonomy" id="718192"/>
    <lineage>
        <taxon>Bacteria</taxon>
        <taxon>Pseudomonadati</taxon>
        <taxon>Pseudomonadota</taxon>
        <taxon>Gammaproteobacteria</taxon>
        <taxon>Alteromonadales</taxon>
        <taxon>Colwelliaceae</taxon>
        <taxon>Litorilituus</taxon>
    </lineage>
</organism>
<proteinExistence type="inferred from homology"/>
<keyword evidence="3" id="KW-1133">Transmembrane helix</keyword>
<dbReference type="Pfam" id="PF01645">
    <property type="entry name" value="Glu_synthase"/>
    <property type="match status" value="1"/>
</dbReference>
<accession>A0A4V0ZG44</accession>
<dbReference type="InterPro" id="IPR002932">
    <property type="entry name" value="Glu_synthdom"/>
</dbReference>
<dbReference type="AlphaFoldDB" id="A0A4V0ZG44"/>
<feature type="domain" description="Glutamate synthase" evidence="4">
    <location>
        <begin position="158"/>
        <end position="473"/>
    </location>
</feature>
<comment type="similarity">
    <text evidence="1 2">Belongs to the glutamate synthase family.</text>
</comment>
<evidence type="ECO:0000313" key="5">
    <source>
        <dbReference type="EMBL" id="QBG36010.1"/>
    </source>
</evidence>
<keyword evidence="3" id="KW-0472">Membrane</keyword>
<dbReference type="InterPro" id="IPR024188">
    <property type="entry name" value="GltB"/>
</dbReference>
<evidence type="ECO:0000256" key="1">
    <source>
        <dbReference type="ARBA" id="ARBA00009716"/>
    </source>
</evidence>